<evidence type="ECO:0000313" key="2">
    <source>
        <dbReference type="EMBL" id="KAK8230342.1"/>
    </source>
</evidence>
<evidence type="ECO:0000313" key="3">
    <source>
        <dbReference type="Proteomes" id="UP001492380"/>
    </source>
</evidence>
<feature type="compositionally biased region" description="Basic residues" evidence="1">
    <location>
        <begin position="64"/>
        <end position="74"/>
    </location>
</feature>
<reference evidence="2 3" key="1">
    <citation type="submission" date="2024-04" db="EMBL/GenBank/DDBJ databases">
        <title>Phyllosticta paracitricarpa is synonymous to the EU quarantine fungus P. citricarpa based on phylogenomic analyses.</title>
        <authorList>
            <consortium name="Lawrence Berkeley National Laboratory"/>
            <person name="Van Ingen-Buijs V.A."/>
            <person name="Van Westerhoven A.C."/>
            <person name="Haridas S."/>
            <person name="Skiadas P."/>
            <person name="Martin F."/>
            <person name="Groenewald J.Z."/>
            <person name="Crous P.W."/>
            <person name="Seidl M.F."/>
        </authorList>
    </citation>
    <scope>NUCLEOTIDE SEQUENCE [LARGE SCALE GENOMIC DNA]</scope>
    <source>
        <strain evidence="2 3">CBS 123374</strain>
    </source>
</reference>
<dbReference type="EMBL" id="JBBWRZ010000008">
    <property type="protein sequence ID" value="KAK8230342.1"/>
    <property type="molecule type" value="Genomic_DNA"/>
</dbReference>
<keyword evidence="3" id="KW-1185">Reference proteome</keyword>
<gene>
    <name evidence="2" type="ORF">HDK90DRAFT_317552</name>
</gene>
<accession>A0ABR1YHF9</accession>
<comment type="caution">
    <text evidence="2">The sequence shown here is derived from an EMBL/GenBank/DDBJ whole genome shotgun (WGS) entry which is preliminary data.</text>
</comment>
<protein>
    <submittedName>
        <fullName evidence="2">Uncharacterized protein</fullName>
    </submittedName>
</protein>
<evidence type="ECO:0000256" key="1">
    <source>
        <dbReference type="SAM" id="MobiDB-lite"/>
    </source>
</evidence>
<dbReference type="Proteomes" id="UP001492380">
    <property type="component" value="Unassembled WGS sequence"/>
</dbReference>
<name>A0ABR1YHF9_9PEZI</name>
<sequence>MGVRVWSGWAHGCQTLRKNRIADGPKAGILGELGRGENEGAGQTARGPMAKLHGTAEQAEKRETRFRRKRRKRSQVASRSNQAGHERRRARRRCATFGFGPSRRIALHRMASRGQLGCWGRSLMGKLRHLTSLLASPGLAWTFIPGAKHERQPRKSITAASDQQSRRRECEGLIWWESKRWGGVMVEASDDGEWGLWSGEGGEVWSRQTNKPGVQALLSFDGGTWWDPPPPPFFLPRTTTLHFSQTFLSLSAISPWTGAASRVGPWVALDCGGTRASNSTADTLDFCWALRRNKWARQDFLAVFLRLSKVLQVSRFLGQAEKK</sequence>
<proteinExistence type="predicted"/>
<organism evidence="2 3">
    <name type="scientific">Phyllosticta capitalensis</name>
    <dbReference type="NCBI Taxonomy" id="121624"/>
    <lineage>
        <taxon>Eukaryota</taxon>
        <taxon>Fungi</taxon>
        <taxon>Dikarya</taxon>
        <taxon>Ascomycota</taxon>
        <taxon>Pezizomycotina</taxon>
        <taxon>Dothideomycetes</taxon>
        <taxon>Dothideomycetes incertae sedis</taxon>
        <taxon>Botryosphaeriales</taxon>
        <taxon>Phyllostictaceae</taxon>
        <taxon>Phyllosticta</taxon>
    </lineage>
</organism>
<feature type="region of interest" description="Disordered" evidence="1">
    <location>
        <begin position="32"/>
        <end position="91"/>
    </location>
</feature>